<name>A0AAW0NKK4_9GOBI</name>
<comment type="caution">
    <text evidence="1">The sequence shown here is derived from an EMBL/GenBank/DDBJ whole genome shotgun (WGS) entry which is preliminary data.</text>
</comment>
<keyword evidence="2" id="KW-1185">Reference proteome</keyword>
<evidence type="ECO:0000313" key="2">
    <source>
        <dbReference type="Proteomes" id="UP001460270"/>
    </source>
</evidence>
<evidence type="ECO:0000313" key="1">
    <source>
        <dbReference type="EMBL" id="KAK7901313.1"/>
    </source>
</evidence>
<proteinExistence type="predicted"/>
<reference evidence="2" key="1">
    <citation type="submission" date="2024-04" db="EMBL/GenBank/DDBJ databases">
        <title>Salinicola lusitanus LLJ914,a marine bacterium isolated from the Okinawa Trough.</title>
        <authorList>
            <person name="Li J."/>
        </authorList>
    </citation>
    <scope>NUCLEOTIDE SEQUENCE [LARGE SCALE GENOMIC DNA]</scope>
</reference>
<gene>
    <name evidence="1" type="ORF">WMY93_018082</name>
</gene>
<dbReference type="PANTHER" id="PTHR46880">
    <property type="entry name" value="RAS-ASSOCIATING DOMAIN-CONTAINING PROTEIN"/>
    <property type="match status" value="1"/>
</dbReference>
<accession>A0AAW0NKK4</accession>
<dbReference type="AlphaFoldDB" id="A0AAW0NKK4"/>
<dbReference type="EMBL" id="JBBPFD010000013">
    <property type="protein sequence ID" value="KAK7901313.1"/>
    <property type="molecule type" value="Genomic_DNA"/>
</dbReference>
<protein>
    <submittedName>
        <fullName evidence="1">Uncharacterized protein</fullName>
    </submittedName>
</protein>
<organism evidence="1 2">
    <name type="scientific">Mugilogobius chulae</name>
    <name type="common">yellowstripe goby</name>
    <dbReference type="NCBI Taxonomy" id="88201"/>
    <lineage>
        <taxon>Eukaryota</taxon>
        <taxon>Metazoa</taxon>
        <taxon>Chordata</taxon>
        <taxon>Craniata</taxon>
        <taxon>Vertebrata</taxon>
        <taxon>Euteleostomi</taxon>
        <taxon>Actinopterygii</taxon>
        <taxon>Neopterygii</taxon>
        <taxon>Teleostei</taxon>
        <taxon>Neoteleostei</taxon>
        <taxon>Acanthomorphata</taxon>
        <taxon>Gobiaria</taxon>
        <taxon>Gobiiformes</taxon>
        <taxon>Gobioidei</taxon>
        <taxon>Gobiidae</taxon>
        <taxon>Gobionellinae</taxon>
        <taxon>Mugilogobius</taxon>
    </lineage>
</organism>
<sequence length="190" mass="21990">MTKDKPEKNENHHRLRMLPKHPAVNKRHQEAVRSSNGEYRKDWEQEFTWLILTDGKMYFTTCQRAKMNNGFVRGCTTLQKTATRWLSLERAVKGMRANWACVVKELEEEAARQCPIAKGLLKQLLRYSFPALTHLLADVLAIVNRMNLTFQRENVDISSIKPIVEMTILSLGDLTNELSMRHATQKVKVP</sequence>
<dbReference type="PANTHER" id="PTHR46880:SF6">
    <property type="entry name" value="U1-TYPE DOMAIN-CONTAINING PROTEIN"/>
    <property type="match status" value="1"/>
</dbReference>
<dbReference type="Proteomes" id="UP001460270">
    <property type="component" value="Unassembled WGS sequence"/>
</dbReference>